<name>A0A0E9XCM4_ANGAN</name>
<organism evidence="1">
    <name type="scientific">Anguilla anguilla</name>
    <name type="common">European freshwater eel</name>
    <name type="synonym">Muraena anguilla</name>
    <dbReference type="NCBI Taxonomy" id="7936"/>
    <lineage>
        <taxon>Eukaryota</taxon>
        <taxon>Metazoa</taxon>
        <taxon>Chordata</taxon>
        <taxon>Craniata</taxon>
        <taxon>Vertebrata</taxon>
        <taxon>Euteleostomi</taxon>
        <taxon>Actinopterygii</taxon>
        <taxon>Neopterygii</taxon>
        <taxon>Teleostei</taxon>
        <taxon>Anguilliformes</taxon>
        <taxon>Anguillidae</taxon>
        <taxon>Anguilla</taxon>
    </lineage>
</organism>
<evidence type="ECO:0000313" key="1">
    <source>
        <dbReference type="EMBL" id="JAH99423.1"/>
    </source>
</evidence>
<accession>A0A0E9XCM4</accession>
<reference evidence="1" key="1">
    <citation type="submission" date="2014-11" db="EMBL/GenBank/DDBJ databases">
        <authorList>
            <person name="Amaro Gonzalez C."/>
        </authorList>
    </citation>
    <scope>NUCLEOTIDE SEQUENCE</scope>
</reference>
<proteinExistence type="predicted"/>
<protein>
    <submittedName>
        <fullName evidence="1">Uncharacterized protein</fullName>
    </submittedName>
</protein>
<dbReference type="AlphaFoldDB" id="A0A0E9XCM4"/>
<sequence length="51" mass="5742">MQKCVCCVCNVVHFLLSTQSSETSAQEVDSNERLAFSLHVDSQSFRAHRVL</sequence>
<reference evidence="1" key="2">
    <citation type="journal article" date="2015" name="Fish Shellfish Immunol.">
        <title>Early steps in the European eel (Anguilla anguilla)-Vibrio vulnificus interaction in the gills: Role of the RtxA13 toxin.</title>
        <authorList>
            <person name="Callol A."/>
            <person name="Pajuelo D."/>
            <person name="Ebbesson L."/>
            <person name="Teles M."/>
            <person name="MacKenzie S."/>
            <person name="Amaro C."/>
        </authorList>
    </citation>
    <scope>NUCLEOTIDE SEQUENCE</scope>
</reference>
<dbReference type="EMBL" id="GBXM01009154">
    <property type="protein sequence ID" value="JAH99423.1"/>
    <property type="molecule type" value="Transcribed_RNA"/>
</dbReference>